<keyword evidence="4" id="KW-1185">Reference proteome</keyword>
<name>A0AAF0WH13_DAUCS</name>
<evidence type="ECO:0000313" key="3">
    <source>
        <dbReference type="EMBL" id="WOG88944.1"/>
    </source>
</evidence>
<accession>A0AAF0WH13</accession>
<dbReference type="EMBL" id="CP093344">
    <property type="protein sequence ID" value="WOG88944.1"/>
    <property type="molecule type" value="Genomic_DNA"/>
</dbReference>
<protein>
    <submittedName>
        <fullName evidence="3">Uncharacterized protein</fullName>
    </submittedName>
</protein>
<reference evidence="3" key="2">
    <citation type="submission" date="2022-03" db="EMBL/GenBank/DDBJ databases">
        <title>Draft title - Genomic analysis of global carrot germplasm unveils the trajectory of domestication and the origin of high carotenoid orange carrot.</title>
        <authorList>
            <person name="Iorizzo M."/>
            <person name="Ellison S."/>
            <person name="Senalik D."/>
            <person name="Macko-Podgorni A."/>
            <person name="Grzebelus D."/>
            <person name="Bostan H."/>
            <person name="Rolling W."/>
            <person name="Curaba J."/>
            <person name="Simon P."/>
        </authorList>
    </citation>
    <scope>NUCLEOTIDE SEQUENCE</scope>
    <source>
        <tissue evidence="3">Leaf</tissue>
    </source>
</reference>
<organism evidence="3 4">
    <name type="scientific">Daucus carota subsp. sativus</name>
    <name type="common">Carrot</name>
    <dbReference type="NCBI Taxonomy" id="79200"/>
    <lineage>
        <taxon>Eukaryota</taxon>
        <taxon>Viridiplantae</taxon>
        <taxon>Streptophyta</taxon>
        <taxon>Embryophyta</taxon>
        <taxon>Tracheophyta</taxon>
        <taxon>Spermatophyta</taxon>
        <taxon>Magnoliopsida</taxon>
        <taxon>eudicotyledons</taxon>
        <taxon>Gunneridae</taxon>
        <taxon>Pentapetalae</taxon>
        <taxon>asterids</taxon>
        <taxon>campanulids</taxon>
        <taxon>Apiales</taxon>
        <taxon>Apiaceae</taxon>
        <taxon>Apioideae</taxon>
        <taxon>Scandiceae</taxon>
        <taxon>Daucinae</taxon>
        <taxon>Daucus</taxon>
        <taxon>Daucus sect. Daucus</taxon>
    </lineage>
</organism>
<evidence type="ECO:0000256" key="2">
    <source>
        <dbReference type="SAM" id="SignalP"/>
    </source>
</evidence>
<gene>
    <name evidence="3" type="ORF">DCAR_0208179</name>
</gene>
<dbReference type="Proteomes" id="UP000077755">
    <property type="component" value="Chromosome 2"/>
</dbReference>
<proteinExistence type="predicted"/>
<dbReference type="AlphaFoldDB" id="A0AAF0WH13"/>
<keyword evidence="2" id="KW-0732">Signal</keyword>
<reference evidence="3" key="1">
    <citation type="journal article" date="2016" name="Nat. Genet.">
        <title>A high-quality carrot genome assembly provides new insights into carotenoid accumulation and asterid genome evolution.</title>
        <authorList>
            <person name="Iorizzo M."/>
            <person name="Ellison S."/>
            <person name="Senalik D."/>
            <person name="Zeng P."/>
            <person name="Satapoomin P."/>
            <person name="Huang J."/>
            <person name="Bowman M."/>
            <person name="Iovene M."/>
            <person name="Sanseverino W."/>
            <person name="Cavagnaro P."/>
            <person name="Yildiz M."/>
            <person name="Macko-Podgorni A."/>
            <person name="Moranska E."/>
            <person name="Grzebelus E."/>
            <person name="Grzebelus D."/>
            <person name="Ashrafi H."/>
            <person name="Zheng Z."/>
            <person name="Cheng S."/>
            <person name="Spooner D."/>
            <person name="Van Deynze A."/>
            <person name="Simon P."/>
        </authorList>
    </citation>
    <scope>NUCLEOTIDE SEQUENCE</scope>
    <source>
        <tissue evidence="3">Leaf</tissue>
    </source>
</reference>
<feature type="chain" id="PRO_5042240519" evidence="2">
    <location>
        <begin position="24"/>
        <end position="78"/>
    </location>
</feature>
<feature type="signal peptide" evidence="2">
    <location>
        <begin position="1"/>
        <end position="23"/>
    </location>
</feature>
<sequence length="78" mass="9144">MYSYLVVLLIISALYISDYKVSATQILKAVEEQMEQSQTVNKVYYSESRLFNRVYDHNRGLQHNKRRVPSGPDPLHNK</sequence>
<evidence type="ECO:0000256" key="1">
    <source>
        <dbReference type="SAM" id="MobiDB-lite"/>
    </source>
</evidence>
<feature type="region of interest" description="Disordered" evidence="1">
    <location>
        <begin position="59"/>
        <end position="78"/>
    </location>
</feature>
<evidence type="ECO:0000313" key="4">
    <source>
        <dbReference type="Proteomes" id="UP000077755"/>
    </source>
</evidence>